<proteinExistence type="predicted"/>
<keyword evidence="4" id="KW-0560">Oxidoreductase</keyword>
<dbReference type="GO" id="GO:0050660">
    <property type="term" value="F:flavin adenine dinucleotide binding"/>
    <property type="evidence" value="ECO:0007669"/>
    <property type="project" value="TreeGrafter"/>
</dbReference>
<evidence type="ECO:0000256" key="4">
    <source>
        <dbReference type="ARBA" id="ARBA00023002"/>
    </source>
</evidence>
<dbReference type="Proteomes" id="UP001177003">
    <property type="component" value="Chromosome 0"/>
</dbReference>
<dbReference type="InterPro" id="IPR023173">
    <property type="entry name" value="NADPH_Cyt_P450_Rdtase_alpha"/>
</dbReference>
<keyword evidence="3" id="KW-0274">FAD</keyword>
<dbReference type="PRINTS" id="PR00371">
    <property type="entry name" value="FPNCR"/>
</dbReference>
<name>A0AA35XY22_LACSI</name>
<dbReference type="GO" id="GO:0003958">
    <property type="term" value="F:NADPH-hemoprotein reductase activity"/>
    <property type="evidence" value="ECO:0007669"/>
    <property type="project" value="UniProtKB-EC"/>
</dbReference>
<evidence type="ECO:0000256" key="2">
    <source>
        <dbReference type="ARBA" id="ARBA00022630"/>
    </source>
</evidence>
<dbReference type="PANTHER" id="PTHR19384:SF17">
    <property type="entry name" value="NADPH--CYTOCHROME P450 REDUCTASE"/>
    <property type="match status" value="1"/>
</dbReference>
<dbReference type="EC" id="1.6.2.4" evidence="5"/>
<dbReference type="GO" id="GO:0010181">
    <property type="term" value="F:FMN binding"/>
    <property type="evidence" value="ECO:0007669"/>
    <property type="project" value="TreeGrafter"/>
</dbReference>
<reference evidence="9" key="1">
    <citation type="submission" date="2023-04" db="EMBL/GenBank/DDBJ databases">
        <authorList>
            <person name="Vijverberg K."/>
            <person name="Xiong W."/>
            <person name="Schranz E."/>
        </authorList>
    </citation>
    <scope>NUCLEOTIDE SEQUENCE</scope>
</reference>
<gene>
    <name evidence="9" type="ORF">LSALG_LOCUS165</name>
</gene>
<evidence type="ECO:0000313" key="9">
    <source>
        <dbReference type="EMBL" id="CAI9259259.1"/>
    </source>
</evidence>
<dbReference type="Gene3D" id="3.40.50.80">
    <property type="entry name" value="Nucleotide-binding domain of ferredoxin-NADP reductase (FNR) module"/>
    <property type="match status" value="1"/>
</dbReference>
<evidence type="ECO:0000256" key="5">
    <source>
        <dbReference type="ARBA" id="ARBA00023797"/>
    </source>
</evidence>
<comment type="cofactor">
    <cofactor evidence="1">
        <name>FAD</name>
        <dbReference type="ChEBI" id="CHEBI:57692"/>
    </cofactor>
</comment>
<dbReference type="Pfam" id="PF00667">
    <property type="entry name" value="FAD_binding_1"/>
    <property type="match status" value="1"/>
</dbReference>
<sequence length="450" mass="50099">MPGFILDLDPIVVPWMLLPKPFILKAHHNRAHQGDSYVALERTDESLVEGGHHGSHDHEEEFEFNEVLRFEKLGQIGGGGGCKCGENVGPPLRSSNSALLALAAHATDPDEAERLKSLASRAGKDEYAQWIVSSQRRLLEVMEAFPSAKPPLGVFFASVAPRLHPRYYSISSSPKIHVTCALVYEKTPSGRAHKGVCSTWMKNAVPMTESEDCSWAPIFLRTSNFRLPSDPKIPIIMIGPGTGLAPFRGFLQERLALKESRSQLGSSVLFFGCRNRKVSSDFVSKVVDIAVKELIVVATNREGATKGARVSDERQGSDSKSVVELTNGSSENTKEKILQRIFFFLFCRGYPSHFPKSPLPLQCFSNSLYFMHQLKLMEERNMKPLDSNLAALSARCSKDLELNLAKSFLSEMGQCTTVYPYNQLLGALVLNNYERQDATLLSWNLMYRVD</sequence>
<evidence type="ECO:0000256" key="3">
    <source>
        <dbReference type="ARBA" id="ARBA00022827"/>
    </source>
</evidence>
<dbReference type="Gene3D" id="2.40.30.10">
    <property type="entry name" value="Translation factors"/>
    <property type="match status" value="1"/>
</dbReference>
<keyword evidence="10" id="KW-1185">Reference proteome</keyword>
<dbReference type="InterPro" id="IPR017938">
    <property type="entry name" value="Riboflavin_synthase-like_b-brl"/>
</dbReference>
<dbReference type="SUPFAM" id="SSF63380">
    <property type="entry name" value="Riboflavin synthase domain-like"/>
    <property type="match status" value="1"/>
</dbReference>
<evidence type="ECO:0000259" key="7">
    <source>
        <dbReference type="Pfam" id="PF00175"/>
    </source>
</evidence>
<keyword evidence="2" id="KW-0285">Flavoprotein</keyword>
<dbReference type="Pfam" id="PF00175">
    <property type="entry name" value="NAD_binding_1"/>
    <property type="match status" value="1"/>
</dbReference>
<organism evidence="9 10">
    <name type="scientific">Lactuca saligna</name>
    <name type="common">Willowleaf lettuce</name>
    <dbReference type="NCBI Taxonomy" id="75948"/>
    <lineage>
        <taxon>Eukaryota</taxon>
        <taxon>Viridiplantae</taxon>
        <taxon>Streptophyta</taxon>
        <taxon>Embryophyta</taxon>
        <taxon>Tracheophyta</taxon>
        <taxon>Spermatophyta</taxon>
        <taxon>Magnoliopsida</taxon>
        <taxon>eudicotyledons</taxon>
        <taxon>Gunneridae</taxon>
        <taxon>Pentapetalae</taxon>
        <taxon>asterids</taxon>
        <taxon>campanulids</taxon>
        <taxon>Asterales</taxon>
        <taxon>Asteraceae</taxon>
        <taxon>Cichorioideae</taxon>
        <taxon>Cichorieae</taxon>
        <taxon>Lactucinae</taxon>
        <taxon>Lactuca</taxon>
    </lineage>
</organism>
<feature type="domain" description="Sulfite reductase [NADPH] flavoprotein alpha-component-like FAD-binding" evidence="8">
    <location>
        <begin position="95"/>
        <end position="200"/>
    </location>
</feature>
<dbReference type="SUPFAM" id="SSF52343">
    <property type="entry name" value="Ferredoxin reductase-like, C-terminal NADP-linked domain"/>
    <property type="match status" value="1"/>
</dbReference>
<evidence type="ECO:0000256" key="6">
    <source>
        <dbReference type="SAM" id="MobiDB-lite"/>
    </source>
</evidence>
<dbReference type="InterPro" id="IPR039261">
    <property type="entry name" value="FNR_nucleotide-bd"/>
</dbReference>
<dbReference type="GO" id="GO:0005829">
    <property type="term" value="C:cytosol"/>
    <property type="evidence" value="ECO:0007669"/>
    <property type="project" value="TreeGrafter"/>
</dbReference>
<evidence type="ECO:0000313" key="10">
    <source>
        <dbReference type="Proteomes" id="UP001177003"/>
    </source>
</evidence>
<feature type="domain" description="Oxidoreductase FAD/NAD(P)-binding" evidence="7">
    <location>
        <begin position="237"/>
        <end position="278"/>
    </location>
</feature>
<accession>A0AA35XY22</accession>
<dbReference type="InterPro" id="IPR001709">
    <property type="entry name" value="Flavoprot_Pyr_Nucl_cyt_Rdtase"/>
</dbReference>
<dbReference type="InterPro" id="IPR003097">
    <property type="entry name" value="CysJ-like_FAD-binding"/>
</dbReference>
<dbReference type="EMBL" id="OX465086">
    <property type="protein sequence ID" value="CAI9259259.1"/>
    <property type="molecule type" value="Genomic_DNA"/>
</dbReference>
<evidence type="ECO:0000259" key="8">
    <source>
        <dbReference type="Pfam" id="PF00667"/>
    </source>
</evidence>
<evidence type="ECO:0000256" key="1">
    <source>
        <dbReference type="ARBA" id="ARBA00001974"/>
    </source>
</evidence>
<dbReference type="Gene3D" id="1.20.990.10">
    <property type="entry name" value="NADPH-cytochrome p450 Reductase, Chain A, domain 3"/>
    <property type="match status" value="1"/>
</dbReference>
<protein>
    <recommendedName>
        <fullName evidence="5">NADPH--hemoprotein reductase</fullName>
        <ecNumber evidence="5">1.6.2.4</ecNumber>
    </recommendedName>
</protein>
<dbReference type="PANTHER" id="PTHR19384">
    <property type="entry name" value="NITRIC OXIDE SYNTHASE-RELATED"/>
    <property type="match status" value="1"/>
</dbReference>
<dbReference type="AlphaFoldDB" id="A0AA35XY22"/>
<feature type="region of interest" description="Disordered" evidence="6">
    <location>
        <begin position="306"/>
        <end position="326"/>
    </location>
</feature>
<dbReference type="InterPro" id="IPR001433">
    <property type="entry name" value="OxRdtase_FAD/NAD-bd"/>
</dbReference>